<dbReference type="Proteomes" id="UP001232245">
    <property type="component" value="Unassembled WGS sequence"/>
</dbReference>
<evidence type="ECO:0000313" key="2">
    <source>
        <dbReference type="Proteomes" id="UP001232245"/>
    </source>
</evidence>
<proteinExistence type="predicted"/>
<dbReference type="RefSeq" id="WP_307190559.1">
    <property type="nucleotide sequence ID" value="NZ_JAUSTZ010000001.1"/>
</dbReference>
<keyword evidence="2" id="KW-1185">Reference proteome</keyword>
<dbReference type="EMBL" id="JAUSTZ010000001">
    <property type="protein sequence ID" value="MDQ0224417.1"/>
    <property type="molecule type" value="Genomic_DNA"/>
</dbReference>
<sequence>MVDILAVKDVEVYIIGADDRSNVIYGYKVNRIDKFFEVAKGYIDSLIPDLFNKVRKYEI</sequence>
<evidence type="ECO:0000313" key="1">
    <source>
        <dbReference type="EMBL" id="MDQ0224417.1"/>
    </source>
</evidence>
<organism evidence="1 2">
    <name type="scientific">Metabacillus niabensis</name>
    <dbReference type="NCBI Taxonomy" id="324854"/>
    <lineage>
        <taxon>Bacteria</taxon>
        <taxon>Bacillati</taxon>
        <taxon>Bacillota</taxon>
        <taxon>Bacilli</taxon>
        <taxon>Bacillales</taxon>
        <taxon>Bacillaceae</taxon>
        <taxon>Metabacillus</taxon>
    </lineage>
</organism>
<gene>
    <name evidence="1" type="ORF">J2S02_000739</name>
</gene>
<name>A0ABT9YWU3_9BACI</name>
<protein>
    <submittedName>
        <fullName evidence="1">Uncharacterized protein</fullName>
    </submittedName>
</protein>
<comment type="caution">
    <text evidence="1">The sequence shown here is derived from an EMBL/GenBank/DDBJ whole genome shotgun (WGS) entry which is preliminary data.</text>
</comment>
<accession>A0ABT9YWU3</accession>
<reference evidence="1 2" key="1">
    <citation type="submission" date="2023-07" db="EMBL/GenBank/DDBJ databases">
        <title>Genomic Encyclopedia of Type Strains, Phase IV (KMG-IV): sequencing the most valuable type-strain genomes for metagenomic binning, comparative biology and taxonomic classification.</title>
        <authorList>
            <person name="Goeker M."/>
        </authorList>
    </citation>
    <scope>NUCLEOTIDE SEQUENCE [LARGE SCALE GENOMIC DNA]</scope>
    <source>
        <strain evidence="1 2">DSM 17723</strain>
    </source>
</reference>